<dbReference type="Proteomes" id="UP000230423">
    <property type="component" value="Unassembled WGS sequence"/>
</dbReference>
<dbReference type="AlphaFoldDB" id="A0A2G9T7W9"/>
<evidence type="ECO:0000313" key="2">
    <source>
        <dbReference type="Proteomes" id="UP000230423"/>
    </source>
</evidence>
<accession>A0A2G9T7W9</accession>
<organism evidence="1 2">
    <name type="scientific">Teladorsagia circumcincta</name>
    <name type="common">Brown stomach worm</name>
    <name type="synonym">Ostertagia circumcincta</name>
    <dbReference type="NCBI Taxonomy" id="45464"/>
    <lineage>
        <taxon>Eukaryota</taxon>
        <taxon>Metazoa</taxon>
        <taxon>Ecdysozoa</taxon>
        <taxon>Nematoda</taxon>
        <taxon>Chromadorea</taxon>
        <taxon>Rhabditida</taxon>
        <taxon>Rhabditina</taxon>
        <taxon>Rhabditomorpha</taxon>
        <taxon>Strongyloidea</taxon>
        <taxon>Trichostrongylidae</taxon>
        <taxon>Teladorsagia</taxon>
    </lineage>
</organism>
<name>A0A2G9T7W9_TELCI</name>
<feature type="non-terminal residue" evidence="1">
    <location>
        <position position="51"/>
    </location>
</feature>
<gene>
    <name evidence="1" type="ORF">TELCIR_25174</name>
</gene>
<reference evidence="1 2" key="1">
    <citation type="submission" date="2015-09" db="EMBL/GenBank/DDBJ databases">
        <title>Draft genome of the parasitic nematode Teladorsagia circumcincta isolate WARC Sus (inbred).</title>
        <authorList>
            <person name="Mitreva M."/>
        </authorList>
    </citation>
    <scope>NUCLEOTIDE SEQUENCE [LARGE SCALE GENOMIC DNA]</scope>
    <source>
        <strain evidence="1 2">S</strain>
    </source>
</reference>
<feature type="non-terminal residue" evidence="1">
    <location>
        <position position="1"/>
    </location>
</feature>
<evidence type="ECO:0000313" key="1">
    <source>
        <dbReference type="EMBL" id="PIO53490.1"/>
    </source>
</evidence>
<sequence>PALAEIPLTCHCARNSVRFHKADAPSANRARTHTSVSTWPVRVYVAQAEVS</sequence>
<dbReference type="EMBL" id="KZ412032">
    <property type="protein sequence ID" value="PIO53490.1"/>
    <property type="molecule type" value="Genomic_DNA"/>
</dbReference>
<proteinExistence type="predicted"/>
<keyword evidence="2" id="KW-1185">Reference proteome</keyword>
<protein>
    <submittedName>
        <fullName evidence="1">Uncharacterized protein</fullName>
    </submittedName>
</protein>